<keyword evidence="8" id="KW-1185">Reference proteome</keyword>
<dbReference type="AlphaFoldDB" id="N6TXZ3"/>
<feature type="signal peptide" evidence="5">
    <location>
        <begin position="1"/>
        <end position="18"/>
    </location>
</feature>
<evidence type="ECO:0008006" key="9">
    <source>
        <dbReference type="Google" id="ProtNLM"/>
    </source>
</evidence>
<feature type="non-terminal residue" evidence="6">
    <location>
        <position position="1"/>
    </location>
</feature>
<dbReference type="PANTHER" id="PTHR10009">
    <property type="entry name" value="PROTEIN YELLOW-RELATED"/>
    <property type="match status" value="1"/>
</dbReference>
<dbReference type="EnsemblMetazoa" id="XM_019914666.1">
    <property type="protein sequence ID" value="XP_019770225.1"/>
    <property type="gene ID" value="LOC109544471"/>
</dbReference>
<evidence type="ECO:0000256" key="4">
    <source>
        <dbReference type="ARBA" id="ARBA00022729"/>
    </source>
</evidence>
<dbReference type="InterPro" id="IPR011042">
    <property type="entry name" value="6-blade_b-propeller_TolB-like"/>
</dbReference>
<dbReference type="OMA" id="MQNRVGC"/>
<keyword evidence="4 5" id="KW-0732">Signal</keyword>
<dbReference type="PANTHER" id="PTHR10009:SF8">
    <property type="entry name" value="IP19120P"/>
    <property type="match status" value="1"/>
</dbReference>
<dbReference type="GO" id="GO:0005576">
    <property type="term" value="C:extracellular region"/>
    <property type="evidence" value="ECO:0007669"/>
    <property type="project" value="UniProtKB-SubCell"/>
</dbReference>
<accession>N6TXZ3</accession>
<name>N6TXZ3_DENPD</name>
<dbReference type="EMBL" id="KB741277">
    <property type="protein sequence ID" value="ENN71147.1"/>
    <property type="molecule type" value="Genomic_DNA"/>
</dbReference>
<sequence>MKLLLLLTVSVLSVKASGYTFEWTGGPIRFPNETIKAQFKSDGRYISKNMIATRAQIYKDDVYVALPRYKPGVAVTLAKMQSKNVDDPEPVLVPYPNFEIQNENHTDGLHSVVDIWIDSYGQLWVLDVGVINTLNYPTRKNPPKVVVFDLKTGEKLKTLDLSGLVVQASRLQYIVVDYGLDLRPFVYVSDASTRSILVFDVLEDMGYRFVLPERISRNKRDVLFAALLRNCNGNNSLILTYLSGSKIFSINTDLLRSGSASGNIQEVGVKRENIAILGTDGGSALFYRYKSQADIYRWDSNASFGSEEKVFSSPCCYIPTNVLPDSNRAVMWVLESNFPDFTQGTVGCGASQRLALMISDVPK</sequence>
<evidence type="ECO:0000256" key="5">
    <source>
        <dbReference type="SAM" id="SignalP"/>
    </source>
</evidence>
<evidence type="ECO:0000313" key="7">
    <source>
        <dbReference type="EnsemblMetazoa" id="XP_019770225.1"/>
    </source>
</evidence>
<protein>
    <recommendedName>
        <fullName evidence="9">Bee-milk protein</fullName>
    </recommendedName>
</protein>
<keyword evidence="3" id="KW-0964">Secreted</keyword>
<reference evidence="6 8" key="1">
    <citation type="journal article" date="2013" name="Genome Biol.">
        <title>Draft genome of the mountain pine beetle, Dendroctonus ponderosae Hopkins, a major forest pest.</title>
        <authorList>
            <person name="Keeling C.I."/>
            <person name="Yuen M.M."/>
            <person name="Liao N.Y."/>
            <person name="Docking T.R."/>
            <person name="Chan S.K."/>
            <person name="Taylor G.A."/>
            <person name="Palmquist D.L."/>
            <person name="Jackman S.D."/>
            <person name="Nguyen A."/>
            <person name="Li M."/>
            <person name="Henderson H."/>
            <person name="Janes J.K."/>
            <person name="Zhao Y."/>
            <person name="Pandoh P."/>
            <person name="Moore R."/>
            <person name="Sperling F.A."/>
            <person name="Huber D.P."/>
            <person name="Birol I."/>
            <person name="Jones S.J."/>
            <person name="Bohlmann J."/>
        </authorList>
    </citation>
    <scope>NUCLEOTIDE SEQUENCE</scope>
</reference>
<reference evidence="7" key="2">
    <citation type="submission" date="2024-08" db="UniProtKB">
        <authorList>
            <consortium name="EnsemblMetazoa"/>
        </authorList>
    </citation>
    <scope>IDENTIFICATION</scope>
</reference>
<dbReference type="SUPFAM" id="SSF101898">
    <property type="entry name" value="NHL repeat"/>
    <property type="match status" value="1"/>
</dbReference>
<organism evidence="6">
    <name type="scientific">Dendroctonus ponderosae</name>
    <name type="common">Mountain pine beetle</name>
    <dbReference type="NCBI Taxonomy" id="77166"/>
    <lineage>
        <taxon>Eukaryota</taxon>
        <taxon>Metazoa</taxon>
        <taxon>Ecdysozoa</taxon>
        <taxon>Arthropoda</taxon>
        <taxon>Hexapoda</taxon>
        <taxon>Insecta</taxon>
        <taxon>Pterygota</taxon>
        <taxon>Neoptera</taxon>
        <taxon>Endopterygota</taxon>
        <taxon>Coleoptera</taxon>
        <taxon>Polyphaga</taxon>
        <taxon>Cucujiformia</taxon>
        <taxon>Curculionidae</taxon>
        <taxon>Scolytinae</taxon>
        <taxon>Dendroctonus</taxon>
    </lineage>
</organism>
<evidence type="ECO:0000256" key="1">
    <source>
        <dbReference type="ARBA" id="ARBA00004613"/>
    </source>
</evidence>
<feature type="chain" id="PRO_5010971885" description="Bee-milk protein" evidence="5">
    <location>
        <begin position="19"/>
        <end position="363"/>
    </location>
</feature>
<dbReference type="InterPro" id="IPR017996">
    <property type="entry name" value="MRJP/yellow-related"/>
</dbReference>
<comment type="similarity">
    <text evidence="2">Belongs to the major royal jelly protein family.</text>
</comment>
<dbReference type="HOGENOM" id="CLU_048636_0_0_1"/>
<dbReference type="Proteomes" id="UP000019118">
    <property type="component" value="Unassembled WGS sequence"/>
</dbReference>
<dbReference type="OrthoDB" id="6583604at2759"/>
<evidence type="ECO:0000256" key="3">
    <source>
        <dbReference type="ARBA" id="ARBA00022525"/>
    </source>
</evidence>
<evidence type="ECO:0000256" key="2">
    <source>
        <dbReference type="ARBA" id="ARBA00009127"/>
    </source>
</evidence>
<comment type="subcellular location">
    <subcellularLocation>
        <location evidence="1">Secreted</location>
    </subcellularLocation>
</comment>
<evidence type="ECO:0000313" key="8">
    <source>
        <dbReference type="Proteomes" id="UP000019118"/>
    </source>
</evidence>
<proteinExistence type="inferred from homology"/>
<dbReference type="Pfam" id="PF03022">
    <property type="entry name" value="MRJP"/>
    <property type="match status" value="1"/>
</dbReference>
<dbReference type="Gene3D" id="2.120.10.30">
    <property type="entry name" value="TolB, C-terminal domain"/>
    <property type="match status" value="1"/>
</dbReference>
<evidence type="ECO:0000313" key="6">
    <source>
        <dbReference type="EMBL" id="ENN71147.1"/>
    </source>
</evidence>
<gene>
    <name evidence="7" type="primary">109544471</name>
    <name evidence="6" type="ORF">YQE_12078</name>
</gene>